<gene>
    <name evidence="1" type="ORF">AYI68_g3775</name>
</gene>
<comment type="caution">
    <text evidence="1">The sequence shown here is derived from an EMBL/GenBank/DDBJ whole genome shotgun (WGS) entry which is preliminary data.</text>
</comment>
<name>A0A1R0GZ39_9FUNG</name>
<sequence length="129" mass="14616">MITIADYKEICQENAVLENDISVLINALASGNKPELITFLVENRLKTAVSSSASNTLFAQRMRESLFKTISLIGTPRTLNAMTSAFKGMDEETKNAISAKPFRDQKMHNYEFMEDRGRSLFNRVYSKHC</sequence>
<dbReference type="PANTHER" id="PTHR28180:SF2">
    <property type="entry name" value="PEROXISOMAL PROTEIN 2"/>
    <property type="match status" value="1"/>
</dbReference>
<organism evidence="1 2">
    <name type="scientific">Smittium mucronatum</name>
    <dbReference type="NCBI Taxonomy" id="133383"/>
    <lineage>
        <taxon>Eukaryota</taxon>
        <taxon>Fungi</taxon>
        <taxon>Fungi incertae sedis</taxon>
        <taxon>Zoopagomycota</taxon>
        <taxon>Kickxellomycotina</taxon>
        <taxon>Harpellomycetes</taxon>
        <taxon>Harpellales</taxon>
        <taxon>Legeriomycetaceae</taxon>
        <taxon>Smittium</taxon>
    </lineage>
</organism>
<dbReference type="OrthoDB" id="5537330at2759"/>
<reference evidence="1 2" key="1">
    <citation type="journal article" date="2016" name="Mol. Biol. Evol.">
        <title>Genome-Wide Survey of Gut Fungi (Harpellales) Reveals the First Horizontally Transferred Ubiquitin Gene from a Mosquito Host.</title>
        <authorList>
            <person name="Wang Y."/>
            <person name="White M.M."/>
            <person name="Kvist S."/>
            <person name="Moncalvo J.M."/>
        </authorList>
    </citation>
    <scope>NUCLEOTIDE SEQUENCE [LARGE SCALE GENOMIC DNA]</scope>
    <source>
        <strain evidence="1 2">ALG-7-W6</strain>
    </source>
</reference>
<dbReference type="Gene3D" id="1.20.1290.10">
    <property type="entry name" value="AhpD-like"/>
    <property type="match status" value="1"/>
</dbReference>
<dbReference type="InterPro" id="IPR052999">
    <property type="entry name" value="PTS1_Protein"/>
</dbReference>
<keyword evidence="2" id="KW-1185">Reference proteome</keyword>
<evidence type="ECO:0000313" key="1">
    <source>
        <dbReference type="EMBL" id="OLY82108.1"/>
    </source>
</evidence>
<evidence type="ECO:0000313" key="2">
    <source>
        <dbReference type="Proteomes" id="UP000187455"/>
    </source>
</evidence>
<dbReference type="InterPro" id="IPR029032">
    <property type="entry name" value="AhpD-like"/>
</dbReference>
<protein>
    <submittedName>
        <fullName evidence="1">Uncharacterized protein</fullName>
    </submittedName>
</protein>
<dbReference type="STRING" id="133383.A0A1R0GZ39"/>
<dbReference type="Proteomes" id="UP000187455">
    <property type="component" value="Unassembled WGS sequence"/>
</dbReference>
<proteinExistence type="predicted"/>
<accession>A0A1R0GZ39</accession>
<dbReference type="EMBL" id="LSSL01001911">
    <property type="protein sequence ID" value="OLY82108.1"/>
    <property type="molecule type" value="Genomic_DNA"/>
</dbReference>
<dbReference type="AlphaFoldDB" id="A0A1R0GZ39"/>
<dbReference type="PANTHER" id="PTHR28180">
    <property type="entry name" value="CONSERVED MITOCHONDRIAL PROTEIN-RELATED"/>
    <property type="match status" value="1"/>
</dbReference>